<evidence type="ECO:0000313" key="2">
    <source>
        <dbReference type="Proteomes" id="UP000240760"/>
    </source>
</evidence>
<organism evidence="1 2">
    <name type="scientific">Trichoderma longibrachiatum ATCC 18648</name>
    <dbReference type="NCBI Taxonomy" id="983965"/>
    <lineage>
        <taxon>Eukaryota</taxon>
        <taxon>Fungi</taxon>
        <taxon>Dikarya</taxon>
        <taxon>Ascomycota</taxon>
        <taxon>Pezizomycotina</taxon>
        <taxon>Sordariomycetes</taxon>
        <taxon>Hypocreomycetidae</taxon>
        <taxon>Hypocreales</taxon>
        <taxon>Hypocreaceae</taxon>
        <taxon>Trichoderma</taxon>
    </lineage>
</organism>
<sequence length="124" mass="14048">MRIHPPHRCLHRLPRANLHRHRPRTQCRLCLRCASARCERTRTSFALPSWRCSCAGGASWTIASPDVRAGHCHPGKRRLNPTRLEPTVFQSDGSLCRPLLSWAAWILDSSAQSLPHTVTPRKSL</sequence>
<proteinExistence type="predicted"/>
<accession>A0A2T4C318</accession>
<keyword evidence="2" id="KW-1185">Reference proteome</keyword>
<dbReference type="Proteomes" id="UP000240760">
    <property type="component" value="Unassembled WGS sequence"/>
</dbReference>
<name>A0A2T4C318_TRILO</name>
<protein>
    <submittedName>
        <fullName evidence="1">Uncharacterized protein</fullName>
    </submittedName>
</protein>
<gene>
    <name evidence="1" type="ORF">M440DRAFT_1265150</name>
</gene>
<reference evidence="1 2" key="1">
    <citation type="submission" date="2016-07" db="EMBL/GenBank/DDBJ databases">
        <title>Multiple horizontal gene transfer events from other fungi enriched the ability of initially mycotrophic Trichoderma (Ascomycota) to feed on dead plant biomass.</title>
        <authorList>
            <consortium name="DOE Joint Genome Institute"/>
            <person name="Aerts A."/>
            <person name="Atanasova L."/>
            <person name="Chenthamara K."/>
            <person name="Zhang J."/>
            <person name="Grujic M."/>
            <person name="Henrissat B."/>
            <person name="Kuo A."/>
            <person name="Salamov A."/>
            <person name="Lipzen A."/>
            <person name="Labutti K."/>
            <person name="Barry K."/>
            <person name="Miao Y."/>
            <person name="Rahimi M.J."/>
            <person name="Shen Q."/>
            <person name="Grigoriev I.V."/>
            <person name="Kubicek C.P."/>
            <person name="Druzhinina I.S."/>
        </authorList>
    </citation>
    <scope>NUCLEOTIDE SEQUENCE [LARGE SCALE GENOMIC DNA]</scope>
    <source>
        <strain evidence="1 2">ATCC 18648</strain>
    </source>
</reference>
<evidence type="ECO:0000313" key="1">
    <source>
        <dbReference type="EMBL" id="PTB75960.1"/>
    </source>
</evidence>
<dbReference type="AlphaFoldDB" id="A0A2T4C318"/>
<dbReference type="EMBL" id="KZ679133">
    <property type="protein sequence ID" value="PTB75960.1"/>
    <property type="molecule type" value="Genomic_DNA"/>
</dbReference>